<gene>
    <name evidence="1" type="ORF">CA13_17060</name>
</gene>
<evidence type="ECO:0000313" key="1">
    <source>
        <dbReference type="EMBL" id="TWT80293.1"/>
    </source>
</evidence>
<dbReference type="EMBL" id="SJPJ01000001">
    <property type="protein sequence ID" value="TWT80293.1"/>
    <property type="molecule type" value="Genomic_DNA"/>
</dbReference>
<dbReference type="OrthoDB" id="286825at2"/>
<keyword evidence="2" id="KW-1185">Reference proteome</keyword>
<proteinExistence type="predicted"/>
<dbReference type="RefSeq" id="WP_146395343.1">
    <property type="nucleotide sequence ID" value="NZ_SJPJ01000001.1"/>
</dbReference>
<accession>A0A5C5Z0S5</accession>
<sequence length="108" mass="12083">MRTLHHIGIPTDHVIEGMTHLAEAGLYVTDPQQSPNRIEWLHFEEHCGMPEILKTMPHIAYQVDDLAAELKDAEVLLEPFTPMEGITVAFVIEEGAPIEVLQIAESTN</sequence>
<reference evidence="1 2" key="1">
    <citation type="submission" date="2019-02" db="EMBL/GenBank/DDBJ databases">
        <title>Deep-cultivation of Planctomycetes and their phenomic and genomic characterization uncovers novel biology.</title>
        <authorList>
            <person name="Wiegand S."/>
            <person name="Jogler M."/>
            <person name="Boedeker C."/>
            <person name="Pinto D."/>
            <person name="Vollmers J."/>
            <person name="Rivas-Marin E."/>
            <person name="Kohn T."/>
            <person name="Peeters S.H."/>
            <person name="Heuer A."/>
            <person name="Rast P."/>
            <person name="Oberbeckmann S."/>
            <person name="Bunk B."/>
            <person name="Jeske O."/>
            <person name="Meyerdierks A."/>
            <person name="Storesund J.E."/>
            <person name="Kallscheuer N."/>
            <person name="Luecker S."/>
            <person name="Lage O.M."/>
            <person name="Pohl T."/>
            <person name="Merkel B.J."/>
            <person name="Hornburger P."/>
            <person name="Mueller R.-W."/>
            <person name="Bruemmer F."/>
            <person name="Labrenz M."/>
            <person name="Spormann A.M."/>
            <person name="Op Den Camp H."/>
            <person name="Overmann J."/>
            <person name="Amann R."/>
            <person name="Jetten M.S.M."/>
            <person name="Mascher T."/>
            <person name="Medema M.H."/>
            <person name="Devos D.P."/>
            <person name="Kaster A.-K."/>
            <person name="Ovreas L."/>
            <person name="Rohde M."/>
            <person name="Galperin M.Y."/>
            <person name="Jogler C."/>
        </authorList>
    </citation>
    <scope>NUCLEOTIDE SEQUENCE [LARGE SCALE GENOMIC DNA]</scope>
    <source>
        <strain evidence="1 2">CA13</strain>
    </source>
</reference>
<protein>
    <submittedName>
        <fullName evidence="1">Uncharacterized protein</fullName>
    </submittedName>
</protein>
<evidence type="ECO:0000313" key="2">
    <source>
        <dbReference type="Proteomes" id="UP000315010"/>
    </source>
</evidence>
<organism evidence="1 2">
    <name type="scientific">Novipirellula herctigrandis</name>
    <dbReference type="NCBI Taxonomy" id="2527986"/>
    <lineage>
        <taxon>Bacteria</taxon>
        <taxon>Pseudomonadati</taxon>
        <taxon>Planctomycetota</taxon>
        <taxon>Planctomycetia</taxon>
        <taxon>Pirellulales</taxon>
        <taxon>Pirellulaceae</taxon>
        <taxon>Novipirellula</taxon>
    </lineage>
</organism>
<dbReference type="AlphaFoldDB" id="A0A5C5Z0S5"/>
<comment type="caution">
    <text evidence="1">The sequence shown here is derived from an EMBL/GenBank/DDBJ whole genome shotgun (WGS) entry which is preliminary data.</text>
</comment>
<name>A0A5C5Z0S5_9BACT</name>
<dbReference type="Proteomes" id="UP000315010">
    <property type="component" value="Unassembled WGS sequence"/>
</dbReference>